<evidence type="ECO:0000313" key="1">
    <source>
        <dbReference type="EMBL" id="MBX46348.1"/>
    </source>
</evidence>
<accession>A0A2P2NV10</accession>
<protein>
    <submittedName>
        <fullName evidence="1">Uncharacterized protein</fullName>
    </submittedName>
</protein>
<reference evidence="1" key="1">
    <citation type="submission" date="2018-02" db="EMBL/GenBank/DDBJ databases">
        <title>Rhizophora mucronata_Transcriptome.</title>
        <authorList>
            <person name="Meera S.P."/>
            <person name="Sreeshan A."/>
            <person name="Augustine A."/>
        </authorList>
    </citation>
    <scope>NUCLEOTIDE SEQUENCE</scope>
    <source>
        <tissue evidence="1">Leaf</tissue>
    </source>
</reference>
<sequence>MASKREALNEAAVKMT</sequence>
<dbReference type="AlphaFoldDB" id="A0A2P2NV10"/>
<name>A0A2P2NV10_RHIMU</name>
<organism evidence="1">
    <name type="scientific">Rhizophora mucronata</name>
    <name type="common">Asiatic mangrove</name>
    <dbReference type="NCBI Taxonomy" id="61149"/>
    <lineage>
        <taxon>Eukaryota</taxon>
        <taxon>Viridiplantae</taxon>
        <taxon>Streptophyta</taxon>
        <taxon>Embryophyta</taxon>
        <taxon>Tracheophyta</taxon>
        <taxon>Spermatophyta</taxon>
        <taxon>Magnoliopsida</taxon>
        <taxon>eudicotyledons</taxon>
        <taxon>Gunneridae</taxon>
        <taxon>Pentapetalae</taxon>
        <taxon>rosids</taxon>
        <taxon>fabids</taxon>
        <taxon>Malpighiales</taxon>
        <taxon>Rhizophoraceae</taxon>
        <taxon>Rhizophora</taxon>
    </lineage>
</organism>
<proteinExistence type="predicted"/>
<dbReference type="EMBL" id="GGEC01065864">
    <property type="protein sequence ID" value="MBX46348.1"/>
    <property type="molecule type" value="Transcribed_RNA"/>
</dbReference>